<dbReference type="Gene3D" id="4.10.60.10">
    <property type="entry name" value="Zinc finger, CCHC-type"/>
    <property type="match status" value="1"/>
</dbReference>
<dbReference type="SUPFAM" id="SSF57756">
    <property type="entry name" value="Retrovirus zinc finger-like domains"/>
    <property type="match status" value="1"/>
</dbReference>
<dbReference type="GO" id="GO:0003676">
    <property type="term" value="F:nucleic acid binding"/>
    <property type="evidence" value="ECO:0007669"/>
    <property type="project" value="InterPro"/>
</dbReference>
<dbReference type="AlphaFoldDB" id="A0AAX1ZWQ1"/>
<dbReference type="SMART" id="SM00343">
    <property type="entry name" value="ZnF_C2HC"/>
    <property type="match status" value="2"/>
</dbReference>
<gene>
    <name evidence="3" type="ORF">EA138_14585</name>
</gene>
<feature type="non-terminal residue" evidence="3">
    <location>
        <position position="1"/>
    </location>
</feature>
<dbReference type="InterPro" id="IPR001878">
    <property type="entry name" value="Znf_CCHC"/>
</dbReference>
<evidence type="ECO:0000256" key="1">
    <source>
        <dbReference type="SAM" id="MobiDB-lite"/>
    </source>
</evidence>
<accession>A0AAX1ZWQ1</accession>
<name>A0AAX1ZWQ1_9BACL</name>
<organism evidence="3 4">
    <name type="scientific">Anoxybacillus flavithermus</name>
    <dbReference type="NCBI Taxonomy" id="33934"/>
    <lineage>
        <taxon>Bacteria</taxon>
        <taxon>Bacillati</taxon>
        <taxon>Bacillota</taxon>
        <taxon>Bacilli</taxon>
        <taxon>Bacillales</taxon>
        <taxon>Anoxybacillaceae</taxon>
        <taxon>Anoxybacillus</taxon>
    </lineage>
</organism>
<comment type="caution">
    <text evidence="3">The sequence shown here is derived from an EMBL/GenBank/DDBJ whole genome shotgun (WGS) entry which is preliminary data.</text>
</comment>
<dbReference type="GO" id="GO:0008270">
    <property type="term" value="F:zinc ion binding"/>
    <property type="evidence" value="ECO:0007669"/>
    <property type="project" value="InterPro"/>
</dbReference>
<evidence type="ECO:0000313" key="3">
    <source>
        <dbReference type="EMBL" id="RWU03060.1"/>
    </source>
</evidence>
<evidence type="ECO:0000259" key="2">
    <source>
        <dbReference type="SMART" id="SM00343"/>
    </source>
</evidence>
<dbReference type="InterPro" id="IPR036875">
    <property type="entry name" value="Znf_CCHC_sf"/>
</dbReference>
<proteinExistence type="predicted"/>
<dbReference type="Pfam" id="PF00098">
    <property type="entry name" value="zf-CCHC"/>
    <property type="match status" value="1"/>
</dbReference>
<dbReference type="Proteomes" id="UP000286434">
    <property type="component" value="Unassembled WGS sequence"/>
</dbReference>
<feature type="domain" description="CCHC-type" evidence="2">
    <location>
        <begin position="24"/>
        <end position="42"/>
    </location>
</feature>
<protein>
    <recommendedName>
        <fullName evidence="2">CCHC-type domain-containing protein</fullName>
    </recommendedName>
</protein>
<evidence type="ECO:0000313" key="4">
    <source>
        <dbReference type="Proteomes" id="UP000286434"/>
    </source>
</evidence>
<feature type="domain" description="CCHC-type" evidence="2">
    <location>
        <begin position="6"/>
        <end position="22"/>
    </location>
</feature>
<feature type="region of interest" description="Disordered" evidence="1">
    <location>
        <begin position="49"/>
        <end position="69"/>
    </location>
</feature>
<sequence>PSPEQPCRQCGSANHWILDCPAYICRTCGLNQPGHRKNECRQHFVWRTPTTPSLSGNGDIYNEQDAEAL</sequence>
<reference evidence="3 4" key="1">
    <citation type="submission" date="2019-01" db="EMBL/GenBank/DDBJ databases">
        <title>Anoxybacillus flavithermus in powdered infant formula.</title>
        <authorList>
            <person name="Rhee M.S."/>
            <person name="Choi I.-G."/>
            <person name="Cho T.J."/>
            <person name="Park B."/>
        </authorList>
    </citation>
    <scope>NUCLEOTIDE SEQUENCE [LARGE SCALE GENOMIC DNA]</scope>
    <source>
        <strain evidence="3 4">FHS-PPAM212</strain>
    </source>
</reference>
<dbReference type="EMBL" id="SBBW01000233">
    <property type="protein sequence ID" value="RWU03060.1"/>
    <property type="molecule type" value="Genomic_DNA"/>
</dbReference>